<dbReference type="EMBL" id="JAAEDL010000044">
    <property type="protein sequence ID" value="MBR0683860.1"/>
    <property type="molecule type" value="Genomic_DNA"/>
</dbReference>
<protein>
    <submittedName>
        <fullName evidence="2">DUF4260 domain-containing protein</fullName>
    </submittedName>
</protein>
<dbReference type="InterPro" id="IPR025356">
    <property type="entry name" value="DUF4260"/>
</dbReference>
<accession>A0A9X9XJH4</accession>
<dbReference type="RefSeq" id="WP_211849447.1">
    <property type="nucleotide sequence ID" value="NZ_JAAEDL010000044.1"/>
</dbReference>
<dbReference type="Pfam" id="PF14079">
    <property type="entry name" value="DUF4260"/>
    <property type="match status" value="1"/>
</dbReference>
<evidence type="ECO:0000313" key="3">
    <source>
        <dbReference type="Proteomes" id="UP001138709"/>
    </source>
</evidence>
<organism evidence="2 3">
    <name type="scientific">Neoroseomonas eburnea</name>
    <dbReference type="NCBI Taxonomy" id="1346889"/>
    <lineage>
        <taxon>Bacteria</taxon>
        <taxon>Pseudomonadati</taxon>
        <taxon>Pseudomonadota</taxon>
        <taxon>Alphaproteobacteria</taxon>
        <taxon>Acetobacterales</taxon>
        <taxon>Acetobacteraceae</taxon>
        <taxon>Neoroseomonas</taxon>
    </lineage>
</organism>
<name>A0A9X9XJH4_9PROT</name>
<gene>
    <name evidence="2" type="ORF">GXW74_25525</name>
</gene>
<evidence type="ECO:0000313" key="2">
    <source>
        <dbReference type="EMBL" id="MBR0683860.1"/>
    </source>
</evidence>
<keyword evidence="1" id="KW-0812">Transmembrane</keyword>
<dbReference type="Proteomes" id="UP001138709">
    <property type="component" value="Unassembled WGS sequence"/>
</dbReference>
<keyword evidence="1" id="KW-1133">Transmembrane helix</keyword>
<reference evidence="2" key="1">
    <citation type="submission" date="2020-01" db="EMBL/GenBank/DDBJ databases">
        <authorList>
            <person name="Rat A."/>
        </authorList>
    </citation>
    <scope>NUCLEOTIDE SEQUENCE</scope>
    <source>
        <strain evidence="2">LMG 31228</strain>
    </source>
</reference>
<dbReference type="AlphaFoldDB" id="A0A9X9XJH4"/>
<keyword evidence="1" id="KW-0472">Membrane</keyword>
<proteinExistence type="predicted"/>
<comment type="caution">
    <text evidence="2">The sequence shown here is derived from an EMBL/GenBank/DDBJ whole genome shotgun (WGS) entry which is preliminary data.</text>
</comment>
<evidence type="ECO:0000256" key="1">
    <source>
        <dbReference type="SAM" id="Phobius"/>
    </source>
</evidence>
<feature type="transmembrane region" description="Helical" evidence="1">
    <location>
        <begin position="37"/>
        <end position="57"/>
    </location>
</feature>
<keyword evidence="3" id="KW-1185">Reference proteome</keyword>
<reference evidence="2" key="2">
    <citation type="journal article" date="2021" name="Syst. Appl. Microbiol.">
        <title>Roseomonas hellenica sp. nov., isolated from roots of wild-growing Alkanna tinctoria.</title>
        <authorList>
            <person name="Rat A."/>
            <person name="Naranjo H.D."/>
            <person name="Lebbe L."/>
            <person name="Cnockaert M."/>
            <person name="Krigas N."/>
            <person name="Grigoriadou K."/>
            <person name="Maloupa E."/>
            <person name="Willems A."/>
        </authorList>
    </citation>
    <scope>NUCLEOTIDE SEQUENCE</scope>
    <source>
        <strain evidence="2">LMG 31228</strain>
    </source>
</reference>
<sequence length="134" mass="13608">MDTPTATVTGQPLLLLRLEGLATLAAAAIAHDLAGGSWPLFAVLFLLPDLAMLGYLAGPRAGALAYNLAHSHLAPALVGGAGLATGNEATVAAALVWVAHIGFDRALGYGLKYPTGFTATHLGTIGTRRPSPQV</sequence>